<organism evidence="3 4">
    <name type="scientific">Lingula anatina</name>
    <name type="common">Brachiopod</name>
    <name type="synonym">Lingula unguis</name>
    <dbReference type="NCBI Taxonomy" id="7574"/>
    <lineage>
        <taxon>Eukaryota</taxon>
        <taxon>Metazoa</taxon>
        <taxon>Spiralia</taxon>
        <taxon>Lophotrochozoa</taxon>
        <taxon>Brachiopoda</taxon>
        <taxon>Linguliformea</taxon>
        <taxon>Lingulata</taxon>
        <taxon>Lingulida</taxon>
        <taxon>Linguloidea</taxon>
        <taxon>Lingulidae</taxon>
        <taxon>Lingula</taxon>
    </lineage>
</organism>
<dbReference type="AlphaFoldDB" id="A0A1S3KAK4"/>
<dbReference type="InParanoid" id="A0A1S3KAK4"/>
<sequence length="190" mass="22442">MGIRLSFPLKKPPICYYDRVEYIATGKQKTEEGEAPNTRSPLQETSEQFFASFHLARRRMLKAGRKFEDIPTEVLLHRFPQWDEEDIWELKAEFQTFDFNQDGILDFNELTELLDTMGDDSSEGLRLLGLRAINFKDSQGIDFEQFLQYVYNIIKKTENTQLQVMQVQSKEKNRTLQKLHFFQQVDYGLL</sequence>
<dbReference type="OrthoDB" id="343296at2759"/>
<name>A0A1S3KAK4_LINAN</name>
<dbReference type="GeneID" id="106179995"/>
<accession>A0A1S3KAK4</accession>
<dbReference type="SUPFAM" id="SSF47473">
    <property type="entry name" value="EF-hand"/>
    <property type="match status" value="1"/>
</dbReference>
<reference evidence="4" key="1">
    <citation type="submission" date="2025-08" db="UniProtKB">
        <authorList>
            <consortium name="RefSeq"/>
        </authorList>
    </citation>
    <scope>IDENTIFICATION</scope>
    <source>
        <tissue evidence="4">Gonads</tissue>
    </source>
</reference>
<keyword evidence="3" id="KW-1185">Reference proteome</keyword>
<evidence type="ECO:0000256" key="1">
    <source>
        <dbReference type="ARBA" id="ARBA00022837"/>
    </source>
</evidence>
<dbReference type="STRING" id="7574.A0A1S3KAK4"/>
<dbReference type="PROSITE" id="PS50222">
    <property type="entry name" value="EF_HAND_2"/>
    <property type="match status" value="1"/>
</dbReference>
<dbReference type="GO" id="GO:0005509">
    <property type="term" value="F:calcium ion binding"/>
    <property type="evidence" value="ECO:0007669"/>
    <property type="project" value="InterPro"/>
</dbReference>
<dbReference type="InterPro" id="IPR011992">
    <property type="entry name" value="EF-hand-dom_pair"/>
</dbReference>
<evidence type="ECO:0000259" key="2">
    <source>
        <dbReference type="PROSITE" id="PS50222"/>
    </source>
</evidence>
<dbReference type="InterPro" id="IPR002048">
    <property type="entry name" value="EF_hand_dom"/>
</dbReference>
<gene>
    <name evidence="4" type="primary">LOC106179995</name>
</gene>
<dbReference type="Gene3D" id="1.10.238.10">
    <property type="entry name" value="EF-hand"/>
    <property type="match status" value="2"/>
</dbReference>
<feature type="domain" description="EF-hand" evidence="2">
    <location>
        <begin position="85"/>
        <end position="120"/>
    </location>
</feature>
<evidence type="ECO:0000313" key="4">
    <source>
        <dbReference type="RefSeq" id="XP_013419291.1"/>
    </source>
</evidence>
<dbReference type="KEGG" id="lak:106179995"/>
<evidence type="ECO:0000313" key="3">
    <source>
        <dbReference type="Proteomes" id="UP000085678"/>
    </source>
</evidence>
<proteinExistence type="predicted"/>
<dbReference type="InterPro" id="IPR018247">
    <property type="entry name" value="EF_Hand_1_Ca_BS"/>
</dbReference>
<dbReference type="PROSITE" id="PS00018">
    <property type="entry name" value="EF_HAND_1"/>
    <property type="match status" value="1"/>
</dbReference>
<keyword evidence="1" id="KW-0106">Calcium</keyword>
<dbReference type="RefSeq" id="XP_013419291.1">
    <property type="nucleotide sequence ID" value="XM_013563837.1"/>
</dbReference>
<dbReference type="Proteomes" id="UP000085678">
    <property type="component" value="Unplaced"/>
</dbReference>
<protein>
    <submittedName>
        <fullName evidence="4">Uncharacterized protein LOC106179995</fullName>
    </submittedName>
</protein>